<accession>Q01WM2</accession>
<evidence type="ECO:0000313" key="3">
    <source>
        <dbReference type="EMBL" id="ABJ85943.1"/>
    </source>
</evidence>
<sequence>MTIAKGVILLALCVWQDAGAYSVLTHEAIIDSTWDSAIKPLLMKRFPLSSAGDLTAAHAYAYGGSIIQDLGYYPFGSGFYSDLTHYVRSGDFILNMIREAQDLNEYAFALGALSHYAADNNGHRMATNISVPLLYPELRAKFGNSVTYADDPFSHSKTEFGFDVFQAAKSRYASEAYKNFIGFQVAKPVLERAFEDTYGMRIEQVFLNIDLALGSYRRAVGSVLPALTKVAWQLKGPEIRKDAPGITRKKFLYNLSRSSYEKNWGGTYRRPGIRSRMLTAFFHVVPKVGPFKALAFKPLTPETEKLYMAGFNATIDRYRELLAEVGEGRLKLPNDNFDVGSATAAGKYKLADAAYAKLLHKLEGHYAEVPQDLRSDILSYYQDLSLPITTKSNQSEWERVQAELERLQAANRGVVTSK</sequence>
<dbReference type="Pfam" id="PF00882">
    <property type="entry name" value="Zn_dep_PLPC"/>
    <property type="match status" value="1"/>
</dbReference>
<dbReference type="OrthoDB" id="104138at2"/>
<organism evidence="3">
    <name type="scientific">Solibacter usitatus (strain Ellin6076)</name>
    <dbReference type="NCBI Taxonomy" id="234267"/>
    <lineage>
        <taxon>Bacteria</taxon>
        <taxon>Pseudomonadati</taxon>
        <taxon>Acidobacteriota</taxon>
        <taxon>Terriglobia</taxon>
        <taxon>Bryobacterales</taxon>
        <taxon>Solibacteraceae</taxon>
        <taxon>Candidatus Solibacter</taxon>
    </lineage>
</organism>
<dbReference type="STRING" id="234267.Acid_4986"/>
<dbReference type="KEGG" id="sus:Acid_4986"/>
<dbReference type="InParanoid" id="Q01WM2"/>
<name>Q01WM2_SOLUE</name>
<dbReference type="InterPro" id="IPR029002">
    <property type="entry name" value="PLPC/GPLD1"/>
</dbReference>
<protein>
    <recommendedName>
        <fullName evidence="2">Phospholipase C/D domain-containing protein</fullName>
    </recommendedName>
</protein>
<evidence type="ECO:0000259" key="2">
    <source>
        <dbReference type="Pfam" id="PF00882"/>
    </source>
</evidence>
<dbReference type="AlphaFoldDB" id="Q01WM2"/>
<keyword evidence="1" id="KW-0732">Signal</keyword>
<reference evidence="3" key="1">
    <citation type="submission" date="2006-10" db="EMBL/GenBank/DDBJ databases">
        <title>Complete sequence of Solibacter usitatus Ellin6076.</title>
        <authorList>
            <consortium name="US DOE Joint Genome Institute"/>
            <person name="Copeland A."/>
            <person name="Lucas S."/>
            <person name="Lapidus A."/>
            <person name="Barry K."/>
            <person name="Detter J.C."/>
            <person name="Glavina del Rio T."/>
            <person name="Hammon N."/>
            <person name="Israni S."/>
            <person name="Dalin E."/>
            <person name="Tice H."/>
            <person name="Pitluck S."/>
            <person name="Thompson L.S."/>
            <person name="Brettin T."/>
            <person name="Bruce D."/>
            <person name="Han C."/>
            <person name="Tapia R."/>
            <person name="Gilna P."/>
            <person name="Schmutz J."/>
            <person name="Larimer F."/>
            <person name="Land M."/>
            <person name="Hauser L."/>
            <person name="Kyrpides N."/>
            <person name="Mikhailova N."/>
            <person name="Janssen P.H."/>
            <person name="Kuske C.R."/>
            <person name="Richardson P."/>
        </authorList>
    </citation>
    <scope>NUCLEOTIDE SEQUENCE</scope>
    <source>
        <strain evidence="3">Ellin6076</strain>
    </source>
</reference>
<dbReference type="eggNOG" id="ENOG502Z7M7">
    <property type="taxonomic scope" value="Bacteria"/>
</dbReference>
<feature type="domain" description="Phospholipase C/D" evidence="2">
    <location>
        <begin position="25"/>
        <end position="206"/>
    </location>
</feature>
<evidence type="ECO:0000256" key="1">
    <source>
        <dbReference type="SAM" id="SignalP"/>
    </source>
</evidence>
<dbReference type="HOGENOM" id="CLU_559923_0_0_0"/>
<gene>
    <name evidence="3" type="ordered locus">Acid_4986</name>
</gene>
<feature type="chain" id="PRO_5004162738" description="Phospholipase C/D domain-containing protein" evidence="1">
    <location>
        <begin position="21"/>
        <end position="418"/>
    </location>
</feature>
<proteinExistence type="predicted"/>
<feature type="signal peptide" evidence="1">
    <location>
        <begin position="1"/>
        <end position="20"/>
    </location>
</feature>
<dbReference type="EMBL" id="CP000473">
    <property type="protein sequence ID" value="ABJ85943.1"/>
    <property type="molecule type" value="Genomic_DNA"/>
</dbReference>